<evidence type="ECO:0000256" key="1">
    <source>
        <dbReference type="SAM" id="MobiDB-lite"/>
    </source>
</evidence>
<gene>
    <name evidence="3" type="ORF">QBC35DRAFT_188289</name>
</gene>
<evidence type="ECO:0000313" key="4">
    <source>
        <dbReference type="Proteomes" id="UP001302126"/>
    </source>
</evidence>
<name>A0AAN6WIV1_9PEZI</name>
<feature type="transmembrane region" description="Helical" evidence="2">
    <location>
        <begin position="137"/>
        <end position="158"/>
    </location>
</feature>
<evidence type="ECO:0000256" key="2">
    <source>
        <dbReference type="SAM" id="Phobius"/>
    </source>
</evidence>
<feature type="compositionally biased region" description="Basic and acidic residues" evidence="1">
    <location>
        <begin position="50"/>
        <end position="66"/>
    </location>
</feature>
<feature type="region of interest" description="Disordered" evidence="1">
    <location>
        <begin position="164"/>
        <end position="197"/>
    </location>
</feature>
<reference evidence="3" key="2">
    <citation type="submission" date="2023-05" db="EMBL/GenBank/DDBJ databases">
        <authorList>
            <consortium name="Lawrence Berkeley National Laboratory"/>
            <person name="Steindorff A."/>
            <person name="Hensen N."/>
            <person name="Bonometti L."/>
            <person name="Westerberg I."/>
            <person name="Brannstrom I.O."/>
            <person name="Guillou S."/>
            <person name="Cros-Aarteil S."/>
            <person name="Calhoun S."/>
            <person name="Haridas S."/>
            <person name="Kuo A."/>
            <person name="Mondo S."/>
            <person name="Pangilinan J."/>
            <person name="Riley R."/>
            <person name="Labutti K."/>
            <person name="Andreopoulos B."/>
            <person name="Lipzen A."/>
            <person name="Chen C."/>
            <person name="Yanf M."/>
            <person name="Daum C."/>
            <person name="Ng V."/>
            <person name="Clum A."/>
            <person name="Ohm R."/>
            <person name="Martin F."/>
            <person name="Silar P."/>
            <person name="Natvig D."/>
            <person name="Lalanne C."/>
            <person name="Gautier V."/>
            <person name="Ament-Velasquez S.L."/>
            <person name="Kruys A."/>
            <person name="Hutchinson M.I."/>
            <person name="Powell A.J."/>
            <person name="Barry K."/>
            <person name="Miller A.N."/>
            <person name="Grigoriev I.V."/>
            <person name="Debuchy R."/>
            <person name="Gladieux P."/>
            <person name="Thoren M.H."/>
            <person name="Johannesson H."/>
        </authorList>
    </citation>
    <scope>NUCLEOTIDE SEQUENCE</scope>
    <source>
        <strain evidence="3">PSN309</strain>
    </source>
</reference>
<organism evidence="3 4">
    <name type="scientific">Podospora australis</name>
    <dbReference type="NCBI Taxonomy" id="1536484"/>
    <lineage>
        <taxon>Eukaryota</taxon>
        <taxon>Fungi</taxon>
        <taxon>Dikarya</taxon>
        <taxon>Ascomycota</taxon>
        <taxon>Pezizomycotina</taxon>
        <taxon>Sordariomycetes</taxon>
        <taxon>Sordariomycetidae</taxon>
        <taxon>Sordariales</taxon>
        <taxon>Podosporaceae</taxon>
        <taxon>Podospora</taxon>
    </lineage>
</organism>
<sequence length="564" mass="61458">MYSYPGDSYPGLEWAGEHRLRSHPSPTLATSSSSDQAEQDVCSPTSKGLVPDDRNKDGLHIDDRNKDGLCLDQRNREGLSLDTRNQHGVCVDNNSNDSNDGHQIDVQRHDGLQVAHDEKSYFEHSFTTPLWYRQKRAIVGLFITVLVVLGAVLGGVLYTTLPKRSSDEASNPITDSKLPKQSPTQSLPSTSVLSPTPTPSFGLLSNSKLAAGMYTDLVGNNVHAVFFQSNTGELMASRRDGNTGRWQVQSITAALFELGEGLLPMNGTPIAIDYPSFIVPAQTSEADFWWNPFLNLRFISIAERPAYVVGHQDWKEWGTGETKHGSDATLKKLAQGGQMASVFVGCAKGCGTPFSFVLYPSLGGLDLVTLYNEFGKRSFSPPGSFNDLYPSGLRPKDGTGLAMTSYTPASSIASGPAGIRMYVDVIGTLREFVSDGGNSTVMKSGGWKDGTLRSDLKGGGTNEYKSPWLSATSWSRTNDQRRENVLVTLLYSNGTVVLYWYDVDPAVRAWRSGTPNVKNITALAVHGGLRAYCIRDGKIEEYEIDPANPAEWKLLGDVNSHVNA</sequence>
<feature type="compositionally biased region" description="Low complexity" evidence="1">
    <location>
        <begin position="179"/>
        <end position="195"/>
    </location>
</feature>
<keyword evidence="4" id="KW-1185">Reference proteome</keyword>
<dbReference type="AlphaFoldDB" id="A0AAN6WIV1"/>
<dbReference type="Proteomes" id="UP001302126">
    <property type="component" value="Unassembled WGS sequence"/>
</dbReference>
<protein>
    <recommendedName>
        <fullName evidence="5">Fucose-specific lectin</fullName>
    </recommendedName>
</protein>
<keyword evidence="2" id="KW-0812">Transmembrane</keyword>
<evidence type="ECO:0008006" key="5">
    <source>
        <dbReference type="Google" id="ProtNLM"/>
    </source>
</evidence>
<proteinExistence type="predicted"/>
<keyword evidence="2" id="KW-1133">Transmembrane helix</keyword>
<reference evidence="3" key="1">
    <citation type="journal article" date="2023" name="Mol. Phylogenet. Evol.">
        <title>Genome-scale phylogeny and comparative genomics of the fungal order Sordariales.</title>
        <authorList>
            <person name="Hensen N."/>
            <person name="Bonometti L."/>
            <person name="Westerberg I."/>
            <person name="Brannstrom I.O."/>
            <person name="Guillou S."/>
            <person name="Cros-Aarteil S."/>
            <person name="Calhoun S."/>
            <person name="Haridas S."/>
            <person name="Kuo A."/>
            <person name="Mondo S."/>
            <person name="Pangilinan J."/>
            <person name="Riley R."/>
            <person name="LaButti K."/>
            <person name="Andreopoulos B."/>
            <person name="Lipzen A."/>
            <person name="Chen C."/>
            <person name="Yan M."/>
            <person name="Daum C."/>
            <person name="Ng V."/>
            <person name="Clum A."/>
            <person name="Steindorff A."/>
            <person name="Ohm R.A."/>
            <person name="Martin F."/>
            <person name="Silar P."/>
            <person name="Natvig D.O."/>
            <person name="Lalanne C."/>
            <person name="Gautier V."/>
            <person name="Ament-Velasquez S.L."/>
            <person name="Kruys A."/>
            <person name="Hutchinson M.I."/>
            <person name="Powell A.J."/>
            <person name="Barry K."/>
            <person name="Miller A.N."/>
            <person name="Grigoriev I.V."/>
            <person name="Debuchy R."/>
            <person name="Gladieux P."/>
            <person name="Hiltunen Thoren M."/>
            <person name="Johannesson H."/>
        </authorList>
    </citation>
    <scope>NUCLEOTIDE SEQUENCE</scope>
    <source>
        <strain evidence="3">PSN309</strain>
    </source>
</reference>
<comment type="caution">
    <text evidence="3">The sequence shown here is derived from an EMBL/GenBank/DDBJ whole genome shotgun (WGS) entry which is preliminary data.</text>
</comment>
<evidence type="ECO:0000313" key="3">
    <source>
        <dbReference type="EMBL" id="KAK4182225.1"/>
    </source>
</evidence>
<dbReference type="EMBL" id="MU864709">
    <property type="protein sequence ID" value="KAK4182225.1"/>
    <property type="molecule type" value="Genomic_DNA"/>
</dbReference>
<feature type="region of interest" description="Disordered" evidence="1">
    <location>
        <begin position="1"/>
        <end position="66"/>
    </location>
</feature>
<feature type="compositionally biased region" description="Polar residues" evidence="1">
    <location>
        <begin position="24"/>
        <end position="46"/>
    </location>
</feature>
<dbReference type="Gene3D" id="2.120.10.70">
    <property type="entry name" value="Fucose-specific lectin"/>
    <property type="match status" value="1"/>
</dbReference>
<keyword evidence="2" id="KW-0472">Membrane</keyword>
<accession>A0AAN6WIV1</accession>